<accession>A0A1T0CED2</accession>
<dbReference type="EMBL" id="MUYT01000007">
    <property type="protein sequence ID" value="OOS20712.1"/>
    <property type="molecule type" value="Genomic_DNA"/>
</dbReference>
<evidence type="ECO:0000313" key="2">
    <source>
        <dbReference type="Proteomes" id="UP000191094"/>
    </source>
</evidence>
<gene>
    <name evidence="1" type="ORF">B0682_06190</name>
</gene>
<dbReference type="AlphaFoldDB" id="A0A1T0CED2"/>
<sequence>MPTLFHFVRTAFIVLLASIAMLVTGCQSTKNLFAQYDNGSLDYQNSKLLAPIHLPVEQETQPFVPLYPIIDLGDSTIDVKNASGKQYQLPTPSQDLTSP</sequence>
<dbReference type="STRING" id="90241.B0682_06190"/>
<dbReference type="OrthoDB" id="6650023at2"/>
<keyword evidence="2" id="KW-1185">Reference proteome</keyword>
<name>A0A1T0CED2_9GAMM</name>
<comment type="caution">
    <text evidence="1">The sequence shown here is derived from an EMBL/GenBank/DDBJ whole genome shotgun (WGS) entry which is preliminary data.</text>
</comment>
<organism evidence="1 2">
    <name type="scientific">Lwoffella lincolnii</name>
    <dbReference type="NCBI Taxonomy" id="90241"/>
    <lineage>
        <taxon>Bacteria</taxon>
        <taxon>Pseudomonadati</taxon>
        <taxon>Pseudomonadota</taxon>
        <taxon>Gammaproteobacteria</taxon>
        <taxon>Moraxellales</taxon>
        <taxon>Moraxellaceae</taxon>
        <taxon>Lwoffella</taxon>
    </lineage>
</organism>
<protein>
    <recommendedName>
        <fullName evidence="3">Lipoprotein</fullName>
    </recommendedName>
</protein>
<evidence type="ECO:0000313" key="1">
    <source>
        <dbReference type="EMBL" id="OOS20712.1"/>
    </source>
</evidence>
<reference evidence="1 2" key="1">
    <citation type="submission" date="2017-02" db="EMBL/GenBank/DDBJ databases">
        <title>Draft genome sequence of Moraxella lincolnii CCUG 9405T type strain.</title>
        <authorList>
            <person name="Salva-Serra F."/>
            <person name="Engstrom-Jakobsson H."/>
            <person name="Thorell K."/>
            <person name="Jaen-Luchoro D."/>
            <person name="Gonzales-Siles L."/>
            <person name="Karlsson R."/>
            <person name="Yazdan S."/>
            <person name="Boulund F."/>
            <person name="Johnning A."/>
            <person name="Engstrand L."/>
            <person name="Kristiansson E."/>
            <person name="Moore E."/>
        </authorList>
    </citation>
    <scope>NUCLEOTIDE SEQUENCE [LARGE SCALE GENOMIC DNA]</scope>
    <source>
        <strain evidence="1 2">CCUG 9405</strain>
    </source>
</reference>
<dbReference type="Proteomes" id="UP000191094">
    <property type="component" value="Unassembled WGS sequence"/>
</dbReference>
<proteinExistence type="predicted"/>
<evidence type="ECO:0008006" key="3">
    <source>
        <dbReference type="Google" id="ProtNLM"/>
    </source>
</evidence>
<dbReference type="RefSeq" id="WP_078307457.1">
    <property type="nucleotide sequence ID" value="NZ_CP147511.1"/>
</dbReference>